<accession>A0A3P3YBC9</accession>
<dbReference type="AlphaFoldDB" id="A0A3P3YBC9"/>
<dbReference type="EMBL" id="OVEO01000007">
    <property type="protein sequence ID" value="SPQ97457.1"/>
    <property type="molecule type" value="Genomic_DNA"/>
</dbReference>
<name>A0A3P3YBC9_PLABS</name>
<dbReference type="InterPro" id="IPR006597">
    <property type="entry name" value="Sel1-like"/>
</dbReference>
<sequence length="194" mass="20801">MPMLGAAAPGAASALPTAPAAAHHAPACCPCRARARALPRSFATTPTRLPSQVLLKQERRRRQYRDVSLVDTQKLVDVYLGDALLQAALDENGAHDDFEEGVRMYADGDYEQAFALWDNAARHGHAMAMSNVAACHLLGRGTFRNEGKAVQGFDAASRLGSELAMHNLGVMFEAGLGVPADPRRATRRAPNQPS</sequence>
<dbReference type="InterPro" id="IPR052945">
    <property type="entry name" value="Mitotic_Regulator"/>
</dbReference>
<proteinExistence type="predicted"/>
<keyword evidence="1" id="KW-0496">Mitochondrion</keyword>
<dbReference type="PANTHER" id="PTHR43628">
    <property type="entry name" value="ACTIVATOR OF C KINASE PROTEIN 1-RELATED"/>
    <property type="match status" value="1"/>
</dbReference>
<dbReference type="Gene3D" id="1.25.40.10">
    <property type="entry name" value="Tetratricopeptide repeat domain"/>
    <property type="match status" value="1"/>
</dbReference>
<dbReference type="PANTHER" id="PTHR43628:SF1">
    <property type="entry name" value="CHITIN SYNTHASE REGULATORY FACTOR 2-RELATED"/>
    <property type="match status" value="1"/>
</dbReference>
<gene>
    <name evidence="1" type="ORF">PLBR_LOCUS4672</name>
</gene>
<evidence type="ECO:0000313" key="2">
    <source>
        <dbReference type="Proteomes" id="UP000290189"/>
    </source>
</evidence>
<dbReference type="InterPro" id="IPR011990">
    <property type="entry name" value="TPR-like_helical_dom_sf"/>
</dbReference>
<evidence type="ECO:0000313" key="1">
    <source>
        <dbReference type="EMBL" id="SPQ97457.1"/>
    </source>
</evidence>
<dbReference type="Proteomes" id="UP000290189">
    <property type="component" value="Unassembled WGS sequence"/>
</dbReference>
<dbReference type="SUPFAM" id="SSF81901">
    <property type="entry name" value="HCP-like"/>
    <property type="match status" value="1"/>
</dbReference>
<protein>
    <submittedName>
        <fullName evidence="1">Uncharacterized protein</fullName>
    </submittedName>
</protein>
<reference evidence="1 2" key="1">
    <citation type="submission" date="2018-03" db="EMBL/GenBank/DDBJ databases">
        <authorList>
            <person name="Fogelqvist J."/>
        </authorList>
    </citation>
    <scope>NUCLEOTIDE SEQUENCE [LARGE SCALE GENOMIC DNA]</scope>
</reference>
<dbReference type="Pfam" id="PF08238">
    <property type="entry name" value="Sel1"/>
    <property type="match status" value="3"/>
</dbReference>
<geneLocation type="mitochondrion" evidence="1"/>
<organism evidence="1 2">
    <name type="scientific">Plasmodiophora brassicae</name>
    <name type="common">Clubroot disease agent</name>
    <dbReference type="NCBI Taxonomy" id="37360"/>
    <lineage>
        <taxon>Eukaryota</taxon>
        <taxon>Sar</taxon>
        <taxon>Rhizaria</taxon>
        <taxon>Endomyxa</taxon>
        <taxon>Phytomyxea</taxon>
        <taxon>Plasmodiophorida</taxon>
        <taxon>Plasmodiophoridae</taxon>
        <taxon>Plasmodiophora</taxon>
    </lineage>
</organism>
<dbReference type="SMART" id="SM00671">
    <property type="entry name" value="SEL1"/>
    <property type="match status" value="3"/>
</dbReference>